<protein>
    <recommendedName>
        <fullName evidence="3">Serine protease inhibitor</fullName>
    </recommendedName>
</protein>
<dbReference type="Proteomes" id="UP001449657">
    <property type="component" value="Chromosome"/>
</dbReference>
<reference evidence="1 2" key="1">
    <citation type="submission" date="2024-03" db="EMBL/GenBank/DDBJ databases">
        <title>Chitinophaga caseinilytica sp. nov., a casein hydrolysing bacterium isolated from forest soil.</title>
        <authorList>
            <person name="Lee D.S."/>
            <person name="Han D.M."/>
            <person name="Baek J.H."/>
            <person name="Choi D.G."/>
            <person name="Jeon J.H."/>
            <person name="Jeon C.O."/>
        </authorList>
    </citation>
    <scope>NUCLEOTIDE SEQUENCE [LARGE SCALE GENOMIC DNA]</scope>
    <source>
        <strain evidence="1 2">KACC 19118</strain>
    </source>
</reference>
<proteinExistence type="predicted"/>
<dbReference type="EMBL" id="CP150096">
    <property type="protein sequence ID" value="WZN45750.1"/>
    <property type="molecule type" value="Genomic_DNA"/>
</dbReference>
<evidence type="ECO:0000313" key="2">
    <source>
        <dbReference type="Proteomes" id="UP001449657"/>
    </source>
</evidence>
<evidence type="ECO:0008006" key="3">
    <source>
        <dbReference type="Google" id="ProtNLM"/>
    </source>
</evidence>
<dbReference type="RefSeq" id="WP_341840500.1">
    <property type="nucleotide sequence ID" value="NZ_CP149792.1"/>
</dbReference>
<evidence type="ECO:0000313" key="1">
    <source>
        <dbReference type="EMBL" id="WZN45750.1"/>
    </source>
</evidence>
<organism evidence="1 2">
    <name type="scientific">Chitinophaga caseinilytica</name>
    <dbReference type="NCBI Taxonomy" id="2267521"/>
    <lineage>
        <taxon>Bacteria</taxon>
        <taxon>Pseudomonadati</taxon>
        <taxon>Bacteroidota</taxon>
        <taxon>Chitinophagia</taxon>
        <taxon>Chitinophagales</taxon>
        <taxon>Chitinophagaceae</taxon>
        <taxon>Chitinophaga</taxon>
    </lineage>
</organism>
<dbReference type="PROSITE" id="PS51257">
    <property type="entry name" value="PROKAR_LIPOPROTEIN"/>
    <property type="match status" value="1"/>
</dbReference>
<sequence length="337" mass="37190">MHRTLIFPILLLIVAGCQQHGARGGETGARRIDSSMRTAFVPVPNHPGEPGDNIIYAASFAMAWDSLCGFMGGDQESTLPLIRRLNASRKEEKSLLPGDYQATVEVMGDDIKVTAAFQRNLPFAVPFDPVEGGMVFGKKSTVKAFGMPVFNAAMAGQIGVLYYEGDDKFVIRLTPGPEQDEMILAKGFAEGEKLSNMRSRVDAAIAKGQKEKAKGKHLWKYFIGEEDVVKIPVVRFNLSTVFSELIDQLVAVRGQMLQIKVAEQRTAFELDEKGVIVESEAVIMDSAATVIDDVLPVKHLYFDEPFLVMVSRKGAEHPYFIMKVANAELMETMKGRK</sequence>
<accession>A0ABZ2Z0D4</accession>
<name>A0ABZ2Z0D4_9BACT</name>
<gene>
    <name evidence="1" type="ORF">WJU22_22900</name>
</gene>
<keyword evidence="2" id="KW-1185">Reference proteome</keyword>